<dbReference type="PROSITE" id="PS00093">
    <property type="entry name" value="N4_MTASE"/>
    <property type="match status" value="1"/>
</dbReference>
<evidence type="ECO:0000256" key="5">
    <source>
        <dbReference type="ARBA" id="ARBA00022747"/>
    </source>
</evidence>
<reference evidence="11 12" key="1">
    <citation type="submission" date="2022-04" db="EMBL/GenBank/DDBJ databases">
        <title>Hymenobacter sp. isolated from the air.</title>
        <authorList>
            <person name="Won M."/>
            <person name="Lee C.-M."/>
            <person name="Woen H.-Y."/>
            <person name="Kwon S.-W."/>
        </authorList>
    </citation>
    <scope>NUCLEOTIDE SEQUENCE [LARGE SCALE GENOMIC DNA]</scope>
    <source>
        <strain evidence="12">5413 J-13</strain>
    </source>
</reference>
<dbReference type="EC" id="2.1.1.-" evidence="8"/>
<dbReference type="InterPro" id="IPR017985">
    <property type="entry name" value="MeTrfase_CN4_CS"/>
</dbReference>
<dbReference type="InterPro" id="IPR001091">
    <property type="entry name" value="RM_Methyltransferase"/>
</dbReference>
<keyword evidence="3" id="KW-0808">Transferase</keyword>
<keyword evidence="4" id="KW-0949">S-adenosyl-L-methionine</keyword>
<dbReference type="GO" id="GO:0008170">
    <property type="term" value="F:N-methyltransferase activity"/>
    <property type="evidence" value="ECO:0007669"/>
    <property type="project" value="InterPro"/>
</dbReference>
<accession>A0A8T9SZ99</accession>
<dbReference type="Pfam" id="PF01555">
    <property type="entry name" value="N6_N4_Mtase"/>
    <property type="match status" value="1"/>
</dbReference>
<dbReference type="GO" id="GO:0003677">
    <property type="term" value="F:DNA binding"/>
    <property type="evidence" value="ECO:0007669"/>
    <property type="project" value="UniProtKB-KW"/>
</dbReference>
<keyword evidence="2" id="KW-0489">Methyltransferase</keyword>
<evidence type="ECO:0000256" key="2">
    <source>
        <dbReference type="ARBA" id="ARBA00022603"/>
    </source>
</evidence>
<keyword evidence="6" id="KW-0238">DNA-binding</keyword>
<dbReference type="RefSeq" id="WP_245095198.1">
    <property type="nucleotide sequence ID" value="NZ_CP095053.1"/>
</dbReference>
<evidence type="ECO:0000256" key="3">
    <source>
        <dbReference type="ARBA" id="ARBA00022679"/>
    </source>
</evidence>
<evidence type="ECO:0000313" key="11">
    <source>
        <dbReference type="EMBL" id="UOR06264.1"/>
    </source>
</evidence>
<feature type="domain" description="DNA methylase N-4/N-6" evidence="10">
    <location>
        <begin position="23"/>
        <end position="373"/>
    </location>
</feature>
<dbReference type="KEGG" id="haei:MUN82_04010"/>
<dbReference type="EMBL" id="CP095053">
    <property type="protein sequence ID" value="UOR06264.1"/>
    <property type="molecule type" value="Genomic_DNA"/>
</dbReference>
<dbReference type="SUPFAM" id="SSF53335">
    <property type="entry name" value="S-adenosyl-L-methionine-dependent methyltransferases"/>
    <property type="match status" value="1"/>
</dbReference>
<dbReference type="InterPro" id="IPR029063">
    <property type="entry name" value="SAM-dependent_MTases_sf"/>
</dbReference>
<protein>
    <recommendedName>
        <fullName evidence="8">Methyltransferase</fullName>
        <ecNumber evidence="8">2.1.1.-</ecNumber>
    </recommendedName>
</protein>
<dbReference type="GO" id="GO:0009307">
    <property type="term" value="P:DNA restriction-modification system"/>
    <property type="evidence" value="ECO:0007669"/>
    <property type="project" value="UniProtKB-KW"/>
</dbReference>
<dbReference type="InterPro" id="IPR002941">
    <property type="entry name" value="DNA_methylase_N4/N6"/>
</dbReference>
<sequence>MSSYNILAGDCINGLPTLAPSIVQTIITSPPYWGLRDYGIAPTEWPEISYAPMAGLPALVIPAMTCCLGLEATPEAFIGHLLHVFRLAAPALRKDGTAWVNLGDTYSGSRCGGNTGIIQGKQSGRGRAESVGARKQVLQAQTESRRRDRTAVPRSDVQVGGLQAKNLVGIPWRFALAMQADGWILRQDIIWHKPNPMPESTVDRCTKAHEYIFLFSKSKQYYFDHKAIAEPLASSSVARLAQDLEQQEGSARAYGGGAKLMKAVKRTSGNLERKPRPDAPESQVGNQMGSVPWVDADDLRNKRSVWSVATKPYSEAHFAVFPPALIEPCILAGSRPGDVVLDMFSGSGTTGQEALRHGRAYIGMEAKPENVKLHHKRMRGLQYQLLPTTP</sequence>
<evidence type="ECO:0000256" key="8">
    <source>
        <dbReference type="RuleBase" id="RU362026"/>
    </source>
</evidence>
<evidence type="ECO:0000256" key="4">
    <source>
        <dbReference type="ARBA" id="ARBA00022691"/>
    </source>
</evidence>
<dbReference type="Gene3D" id="3.40.50.150">
    <property type="entry name" value="Vaccinia Virus protein VP39"/>
    <property type="match status" value="1"/>
</dbReference>
<evidence type="ECO:0000256" key="6">
    <source>
        <dbReference type="ARBA" id="ARBA00023125"/>
    </source>
</evidence>
<evidence type="ECO:0000256" key="9">
    <source>
        <dbReference type="SAM" id="MobiDB-lite"/>
    </source>
</evidence>
<comment type="catalytic activity">
    <reaction evidence="7">
        <text>a 2'-deoxycytidine in DNA + S-adenosyl-L-methionine = an N(4)-methyl-2'-deoxycytidine in DNA + S-adenosyl-L-homocysteine + H(+)</text>
        <dbReference type="Rhea" id="RHEA:16857"/>
        <dbReference type="Rhea" id="RHEA-COMP:11369"/>
        <dbReference type="Rhea" id="RHEA-COMP:13674"/>
        <dbReference type="ChEBI" id="CHEBI:15378"/>
        <dbReference type="ChEBI" id="CHEBI:57856"/>
        <dbReference type="ChEBI" id="CHEBI:59789"/>
        <dbReference type="ChEBI" id="CHEBI:85452"/>
        <dbReference type="ChEBI" id="CHEBI:137933"/>
        <dbReference type="EC" id="2.1.1.113"/>
    </reaction>
</comment>
<dbReference type="Proteomes" id="UP000829925">
    <property type="component" value="Chromosome"/>
</dbReference>
<proteinExistence type="inferred from homology"/>
<dbReference type="AlphaFoldDB" id="A0A8T9SZ99"/>
<evidence type="ECO:0000256" key="7">
    <source>
        <dbReference type="ARBA" id="ARBA00049120"/>
    </source>
</evidence>
<comment type="similarity">
    <text evidence="1">Belongs to the N(4)/N(6)-methyltransferase family. N(4) subfamily.</text>
</comment>
<dbReference type="REBASE" id="608808">
    <property type="entry name" value="M.Hsp5413J13ORF4010P"/>
</dbReference>
<name>A0A8T9SZ99_9BACT</name>
<organism evidence="11 12">
    <name type="scientific">Hymenobacter aerilatus</name>
    <dbReference type="NCBI Taxonomy" id="2932251"/>
    <lineage>
        <taxon>Bacteria</taxon>
        <taxon>Pseudomonadati</taxon>
        <taxon>Bacteroidota</taxon>
        <taxon>Cytophagia</taxon>
        <taxon>Cytophagales</taxon>
        <taxon>Hymenobacteraceae</taxon>
        <taxon>Hymenobacter</taxon>
    </lineage>
</organism>
<evidence type="ECO:0000313" key="12">
    <source>
        <dbReference type="Proteomes" id="UP000829925"/>
    </source>
</evidence>
<keyword evidence="12" id="KW-1185">Reference proteome</keyword>
<dbReference type="GO" id="GO:0032259">
    <property type="term" value="P:methylation"/>
    <property type="evidence" value="ECO:0007669"/>
    <property type="project" value="UniProtKB-KW"/>
</dbReference>
<evidence type="ECO:0000259" key="10">
    <source>
        <dbReference type="Pfam" id="PF01555"/>
    </source>
</evidence>
<feature type="region of interest" description="Disordered" evidence="9">
    <location>
        <begin position="266"/>
        <end position="292"/>
    </location>
</feature>
<keyword evidence="5" id="KW-0680">Restriction system</keyword>
<gene>
    <name evidence="11" type="ORF">MUN82_04010</name>
</gene>
<dbReference type="GO" id="GO:0015667">
    <property type="term" value="F:site-specific DNA-methyltransferase (cytosine-N4-specific) activity"/>
    <property type="evidence" value="ECO:0007669"/>
    <property type="project" value="UniProtKB-EC"/>
</dbReference>
<dbReference type="PRINTS" id="PR00508">
    <property type="entry name" value="S21N4MTFRASE"/>
</dbReference>
<evidence type="ECO:0000256" key="1">
    <source>
        <dbReference type="ARBA" id="ARBA00010203"/>
    </source>
</evidence>